<dbReference type="Pfam" id="PF16173">
    <property type="entry name" value="DUF4874"/>
    <property type="match status" value="1"/>
</dbReference>
<organism evidence="3 4">
    <name type="scientific">Cohnella soli</name>
    <dbReference type="NCBI Taxonomy" id="425005"/>
    <lineage>
        <taxon>Bacteria</taxon>
        <taxon>Bacillati</taxon>
        <taxon>Bacillota</taxon>
        <taxon>Bacilli</taxon>
        <taxon>Bacillales</taxon>
        <taxon>Paenibacillaceae</taxon>
        <taxon>Cohnella</taxon>
    </lineage>
</organism>
<feature type="domain" description="DUF4832" evidence="1">
    <location>
        <begin position="204"/>
        <end position="449"/>
    </location>
</feature>
<dbReference type="Proteomes" id="UP001596113">
    <property type="component" value="Unassembled WGS sequence"/>
</dbReference>
<dbReference type="EMBL" id="JBHSMI010000028">
    <property type="protein sequence ID" value="MFC5404776.1"/>
    <property type="molecule type" value="Genomic_DNA"/>
</dbReference>
<dbReference type="InterPro" id="IPR032267">
    <property type="entry name" value="DUF4832"/>
</dbReference>
<protein>
    <submittedName>
        <fullName evidence="3">DUF4874 domain-containing protein</fullName>
    </submittedName>
</protein>
<proteinExistence type="predicted"/>
<gene>
    <name evidence="3" type="ORF">ACFPOF_18715</name>
</gene>
<dbReference type="RefSeq" id="WP_378135371.1">
    <property type="nucleotide sequence ID" value="NZ_JBHSMI010000028.1"/>
</dbReference>
<reference evidence="4" key="1">
    <citation type="journal article" date="2019" name="Int. J. Syst. Evol. Microbiol.">
        <title>The Global Catalogue of Microorganisms (GCM) 10K type strain sequencing project: providing services to taxonomists for standard genome sequencing and annotation.</title>
        <authorList>
            <consortium name="The Broad Institute Genomics Platform"/>
            <consortium name="The Broad Institute Genome Sequencing Center for Infectious Disease"/>
            <person name="Wu L."/>
            <person name="Ma J."/>
        </authorList>
    </citation>
    <scope>NUCLEOTIDE SEQUENCE [LARGE SCALE GENOMIC DNA]</scope>
    <source>
        <strain evidence="4">CGMCC 1.18575</strain>
    </source>
</reference>
<sequence>MNRVQKMTLPALSGSRSAELLHNPDRGFRLEIALDVGRNYNAHVPEVSGTTTFLHKHYEDYKGDRPKLAQTYFYLSAYENKDLDDAAFETMQLFMDELRQMGMRSLLRFSYQTGYYGPECADREQMFRHMEQLAPFISKNKDVIHVYQAGFIGSWGEWHSSKYEFDRKEVLENILRMVPEELQVQVRLPEYKADLGNEHPQYKRVGFHDDFIAIKPNSGDGGLIPGSSQYEQFCEESPFLLIDGELPWGEWSFGDGWYIDPYGTIMRLVEHHYTSLSLIHNHREEYYRQGGDEGKYSMEYWKEIGIDRAWLQLNRLPYSDAWFLDEHGNEIRRSTFEYIRDHLGYRLQADQLEIELLKEIRTLTLVLELRNYGFAAPHALKSAAFVWIDKQGNEIYASSAGNPRLWHPYEPGDAKRSVLAHVIQANLPLPENAGVYQLGLKISNSAGHPVRLANDIPFVQGVNVLTEVEL</sequence>
<evidence type="ECO:0000313" key="3">
    <source>
        <dbReference type="EMBL" id="MFC5404776.1"/>
    </source>
</evidence>
<evidence type="ECO:0000259" key="1">
    <source>
        <dbReference type="Pfam" id="PF16116"/>
    </source>
</evidence>
<evidence type="ECO:0000313" key="4">
    <source>
        <dbReference type="Proteomes" id="UP001596113"/>
    </source>
</evidence>
<name>A0ABW0HX27_9BACL</name>
<comment type="caution">
    <text evidence="3">The sequence shown here is derived from an EMBL/GenBank/DDBJ whole genome shotgun (WGS) entry which is preliminary data.</text>
</comment>
<keyword evidence="4" id="KW-1185">Reference proteome</keyword>
<feature type="domain" description="DUF4874" evidence="2">
    <location>
        <begin position="23"/>
        <end position="191"/>
    </location>
</feature>
<evidence type="ECO:0000259" key="2">
    <source>
        <dbReference type="Pfam" id="PF16173"/>
    </source>
</evidence>
<dbReference type="InterPro" id="IPR032379">
    <property type="entry name" value="DUF4874"/>
</dbReference>
<dbReference type="Pfam" id="PF16116">
    <property type="entry name" value="DUF4832"/>
    <property type="match status" value="1"/>
</dbReference>
<accession>A0ABW0HX27</accession>